<proteinExistence type="predicted"/>
<keyword evidence="1" id="KW-0732">Signal</keyword>
<gene>
    <name evidence="2" type="ORF">BJ875DRAFT_77825</name>
</gene>
<reference evidence="2" key="1">
    <citation type="journal article" date="2021" name="IMA Fungus">
        <title>Genomic characterization of three marine fungi, including Emericellopsis atlantica sp. nov. with signatures of a generalist lifestyle and marine biomass degradation.</title>
        <authorList>
            <person name="Hagestad O.C."/>
            <person name="Hou L."/>
            <person name="Andersen J.H."/>
            <person name="Hansen E.H."/>
            <person name="Altermark B."/>
            <person name="Li C."/>
            <person name="Kuhnert E."/>
            <person name="Cox R.J."/>
            <person name="Crous P.W."/>
            <person name="Spatafora J.W."/>
            <person name="Lail K."/>
            <person name="Amirebrahimi M."/>
            <person name="Lipzen A."/>
            <person name="Pangilinan J."/>
            <person name="Andreopoulos W."/>
            <person name="Hayes R.D."/>
            <person name="Ng V."/>
            <person name="Grigoriev I.V."/>
            <person name="Jackson S.A."/>
            <person name="Sutton T.D.S."/>
            <person name="Dobson A.D.W."/>
            <person name="Rama T."/>
        </authorList>
    </citation>
    <scope>NUCLEOTIDE SEQUENCE</scope>
    <source>
        <strain evidence="2">TRa018bII</strain>
    </source>
</reference>
<comment type="caution">
    <text evidence="2">The sequence shown here is derived from an EMBL/GenBank/DDBJ whole genome shotgun (WGS) entry which is preliminary data.</text>
</comment>
<keyword evidence="3" id="KW-1185">Reference proteome</keyword>
<feature type="signal peptide" evidence="1">
    <location>
        <begin position="1"/>
        <end position="19"/>
    </location>
</feature>
<dbReference type="Proteomes" id="UP000824998">
    <property type="component" value="Unassembled WGS sequence"/>
</dbReference>
<evidence type="ECO:0000256" key="1">
    <source>
        <dbReference type="SAM" id="SignalP"/>
    </source>
</evidence>
<name>A0A9P8C3G7_9HELO</name>
<dbReference type="OrthoDB" id="3474728at2759"/>
<sequence>MHFSTLSTVILAATPLAFSATIPQVIPRGENRIEDRIDEAVFLVRCNKFVVGNDQSSSGTMDKLFYYKDYKDFTDNKDQNAESYVSGGTGSGNMRIKWEEASAEKPIKGDLDDMPFEVWGLDPKGDKETHVTGRATLDRADMRCYDNAGASWKQDYGPKMYIMCSANYYCTRSNRLIRRTWVEVRETIEKVEMTGEATHGVKGPDLTIQYDIRSAFKNLRAFHDKKEADGKLYTIGQFGSHDIKFTVSRQEKPGDPYWEEDRISLISDDLAERLSKTLWEKAEQGECKAWFVDRMQRGKCKHVVPFPKEIIVRVQTADQQTLDWDDRDVVTITVQPKDKGSCKSDKVLGGILGGLFKVGAAAATGGASAALTGLGLIAGQAVSGTCG</sequence>
<evidence type="ECO:0000313" key="2">
    <source>
        <dbReference type="EMBL" id="KAG9232484.1"/>
    </source>
</evidence>
<organism evidence="2 3">
    <name type="scientific">Amylocarpus encephaloides</name>
    <dbReference type="NCBI Taxonomy" id="45428"/>
    <lineage>
        <taxon>Eukaryota</taxon>
        <taxon>Fungi</taxon>
        <taxon>Dikarya</taxon>
        <taxon>Ascomycota</taxon>
        <taxon>Pezizomycotina</taxon>
        <taxon>Leotiomycetes</taxon>
        <taxon>Helotiales</taxon>
        <taxon>Helotiales incertae sedis</taxon>
        <taxon>Amylocarpus</taxon>
    </lineage>
</organism>
<feature type="chain" id="PRO_5040273318" evidence="1">
    <location>
        <begin position="20"/>
        <end position="387"/>
    </location>
</feature>
<dbReference type="AlphaFoldDB" id="A0A9P8C3G7"/>
<dbReference type="EMBL" id="MU251546">
    <property type="protein sequence ID" value="KAG9232484.1"/>
    <property type="molecule type" value="Genomic_DNA"/>
</dbReference>
<evidence type="ECO:0000313" key="3">
    <source>
        <dbReference type="Proteomes" id="UP000824998"/>
    </source>
</evidence>
<protein>
    <submittedName>
        <fullName evidence="2">Uncharacterized protein</fullName>
    </submittedName>
</protein>
<accession>A0A9P8C3G7</accession>